<dbReference type="EMBL" id="CP000975">
    <property type="protein sequence ID" value="ACD84411.1"/>
    <property type="molecule type" value="Genomic_DNA"/>
</dbReference>
<evidence type="ECO:0000313" key="3">
    <source>
        <dbReference type="Proteomes" id="UP000009149"/>
    </source>
</evidence>
<accession>B3E0T4</accession>
<dbReference type="AlphaFoldDB" id="B3E0T4"/>
<evidence type="ECO:0000256" key="1">
    <source>
        <dbReference type="SAM" id="MobiDB-lite"/>
    </source>
</evidence>
<gene>
    <name evidence="2" type="ordered locus">Minf_2357</name>
</gene>
<evidence type="ECO:0000313" key="2">
    <source>
        <dbReference type="EMBL" id="ACD84411.1"/>
    </source>
</evidence>
<reference evidence="2 3" key="1">
    <citation type="journal article" date="2008" name="Biol. Direct">
        <title>Complete genome sequence of the extremely acidophilic methanotroph isolate V4, Methylacidiphilum infernorum, a representative of the bacterial phylum Verrucomicrobia.</title>
        <authorList>
            <person name="Hou S."/>
            <person name="Makarova K.S."/>
            <person name="Saw J.H."/>
            <person name="Senin P."/>
            <person name="Ly B.V."/>
            <person name="Zhou Z."/>
            <person name="Ren Y."/>
            <person name="Wang J."/>
            <person name="Galperin M.Y."/>
            <person name="Omelchenko M.V."/>
            <person name="Wolf Y.I."/>
            <person name="Yutin N."/>
            <person name="Koonin E.V."/>
            <person name="Stott M.B."/>
            <person name="Mountain B.W."/>
            <person name="Crowe M.A."/>
            <person name="Smirnova A.V."/>
            <person name="Dunfield P.F."/>
            <person name="Feng L."/>
            <person name="Wang L."/>
            <person name="Alam M."/>
        </authorList>
    </citation>
    <scope>NUCLEOTIDE SEQUENCE [LARGE SCALE GENOMIC DNA]</scope>
    <source>
        <strain evidence="3">Isolate V4</strain>
    </source>
</reference>
<dbReference type="KEGG" id="min:Minf_2357"/>
<dbReference type="Proteomes" id="UP000009149">
    <property type="component" value="Chromosome"/>
</dbReference>
<name>B3E0T4_METI4</name>
<feature type="region of interest" description="Disordered" evidence="1">
    <location>
        <begin position="1"/>
        <end position="33"/>
    </location>
</feature>
<dbReference type="STRING" id="481448.Minf_2357"/>
<proteinExistence type="predicted"/>
<protein>
    <submittedName>
        <fullName evidence="2">Uncharacterized protein</fullName>
    </submittedName>
</protein>
<sequence>MAGDLGWGTLAGKNGKSGVQGITQVDESMEREESREGEFHLLILYPSHARTIEGKTKGKKEQKIFL</sequence>
<organism evidence="2 3">
    <name type="scientific">Methylacidiphilum infernorum (isolate V4)</name>
    <name type="common">Methylokorus infernorum (strain V4)</name>
    <dbReference type="NCBI Taxonomy" id="481448"/>
    <lineage>
        <taxon>Bacteria</taxon>
        <taxon>Pseudomonadati</taxon>
        <taxon>Verrucomicrobiota</taxon>
        <taxon>Methylacidiphilae</taxon>
        <taxon>Methylacidiphilales</taxon>
        <taxon>Methylacidiphilaceae</taxon>
        <taxon>Methylacidiphilum (ex Ratnadevi et al. 2023)</taxon>
    </lineage>
</organism>
<dbReference type="HOGENOM" id="CLU_2826180_0_0_0"/>